<organism evidence="1">
    <name type="scientific">hydrothermal vent metagenome</name>
    <dbReference type="NCBI Taxonomy" id="652676"/>
    <lineage>
        <taxon>unclassified sequences</taxon>
        <taxon>metagenomes</taxon>
        <taxon>ecological metagenomes</taxon>
    </lineage>
</organism>
<dbReference type="AlphaFoldDB" id="A0A1W1DJ58"/>
<accession>A0A1W1DJ58</accession>
<dbReference type="Pfam" id="PF08238">
    <property type="entry name" value="Sel1"/>
    <property type="match status" value="1"/>
</dbReference>
<dbReference type="InterPro" id="IPR006597">
    <property type="entry name" value="Sel1-like"/>
</dbReference>
<dbReference type="Gene3D" id="1.25.40.10">
    <property type="entry name" value="Tetratricopeptide repeat domain"/>
    <property type="match status" value="1"/>
</dbReference>
<reference evidence="1" key="1">
    <citation type="submission" date="2016-10" db="EMBL/GenBank/DDBJ databases">
        <authorList>
            <person name="de Groot N.N."/>
        </authorList>
    </citation>
    <scope>NUCLEOTIDE SEQUENCE</scope>
</reference>
<evidence type="ECO:0008006" key="2">
    <source>
        <dbReference type="Google" id="ProtNLM"/>
    </source>
</evidence>
<sequence length="100" mass="11613">MVKYLSVFTLLFCVVFIVKANNHAHNQNLDFQQLELLAVENDISAQYDLGVMYAEGIGVEKSLSKAKHYLEKVINNTNKNTLILVDVAKIYWEIFELWKY</sequence>
<name>A0A1W1DJ58_9ZZZZ</name>
<proteinExistence type="predicted"/>
<dbReference type="SMART" id="SM00671">
    <property type="entry name" value="SEL1"/>
    <property type="match status" value="1"/>
</dbReference>
<dbReference type="EMBL" id="FPHV01000065">
    <property type="protein sequence ID" value="SFV81456.1"/>
    <property type="molecule type" value="Genomic_DNA"/>
</dbReference>
<gene>
    <name evidence="1" type="ORF">MNB_SUP05-6-286</name>
</gene>
<evidence type="ECO:0000313" key="1">
    <source>
        <dbReference type="EMBL" id="SFV81456.1"/>
    </source>
</evidence>
<dbReference type="InterPro" id="IPR011990">
    <property type="entry name" value="TPR-like_helical_dom_sf"/>
</dbReference>
<protein>
    <recommendedName>
        <fullName evidence="2">Beta-lactamase</fullName>
    </recommendedName>
</protein>
<dbReference type="SUPFAM" id="SSF81901">
    <property type="entry name" value="HCP-like"/>
    <property type="match status" value="1"/>
</dbReference>